<dbReference type="EMBL" id="JAUTDP010000005">
    <property type="protein sequence ID" value="KAK3399485.1"/>
    <property type="molecule type" value="Genomic_DNA"/>
</dbReference>
<comment type="caution">
    <text evidence="1">The sequence shown here is derived from an EMBL/GenBank/DDBJ whole genome shotgun (WGS) entry which is preliminary data.</text>
</comment>
<accession>A0AAE0PGF9</accession>
<keyword evidence="2" id="KW-1185">Reference proteome</keyword>
<sequence length="333" mass="37707">MDKLPQEVIDKIAGHLLHTSRVVGNIKATPIMFTSSSVVAPPSGRRTGSRIKASQYATISRSWQRAIEALTFYRLELNTKDEVRYAAECLKGEHREHRRSRVFQIKVDITVGVAPGTVWGEVTEEERDREIVDGLRGVVEFVNSTWPIAGVVLRPLDLLITINITITTPPPSTNTNPATPADTQLPPTLQNLTPCPAITSLAINYTLTQLLPPPEEEFIDGPRNRTGYTSFFWRPGLHIRAAAEIAQIGATMVRPGWLIEIGGEGLFPTLYSEEGEFFLWRAVEKGDEYEVEMEGRRMAMERWHRRREDRWRTRWREVNLSWGAAVMAGGLYW</sequence>
<dbReference type="AlphaFoldDB" id="A0AAE0PGF9"/>
<evidence type="ECO:0000313" key="2">
    <source>
        <dbReference type="Proteomes" id="UP001281003"/>
    </source>
</evidence>
<proteinExistence type="predicted"/>
<dbReference type="Proteomes" id="UP001281003">
    <property type="component" value="Unassembled WGS sequence"/>
</dbReference>
<name>A0AAE0PGF9_SORBR</name>
<organism evidence="1 2">
    <name type="scientific">Sordaria brevicollis</name>
    <dbReference type="NCBI Taxonomy" id="83679"/>
    <lineage>
        <taxon>Eukaryota</taxon>
        <taxon>Fungi</taxon>
        <taxon>Dikarya</taxon>
        <taxon>Ascomycota</taxon>
        <taxon>Pezizomycotina</taxon>
        <taxon>Sordariomycetes</taxon>
        <taxon>Sordariomycetidae</taxon>
        <taxon>Sordariales</taxon>
        <taxon>Sordariaceae</taxon>
        <taxon>Sordaria</taxon>
    </lineage>
</organism>
<reference evidence="1" key="2">
    <citation type="submission" date="2023-07" db="EMBL/GenBank/DDBJ databases">
        <authorList>
            <consortium name="Lawrence Berkeley National Laboratory"/>
            <person name="Haridas S."/>
            <person name="Hensen N."/>
            <person name="Bonometti L."/>
            <person name="Westerberg I."/>
            <person name="Brannstrom I.O."/>
            <person name="Guillou S."/>
            <person name="Cros-Aarteil S."/>
            <person name="Calhoun S."/>
            <person name="Kuo A."/>
            <person name="Mondo S."/>
            <person name="Pangilinan J."/>
            <person name="Riley R."/>
            <person name="LaButti K."/>
            <person name="Andreopoulos B."/>
            <person name="Lipzen A."/>
            <person name="Chen C."/>
            <person name="Yanf M."/>
            <person name="Daum C."/>
            <person name="Ng V."/>
            <person name="Clum A."/>
            <person name="Steindorff A."/>
            <person name="Ohm R."/>
            <person name="Martin F."/>
            <person name="Silar P."/>
            <person name="Natvig D."/>
            <person name="Lalanne C."/>
            <person name="Gautier V."/>
            <person name="Ament-velasquez S.L."/>
            <person name="Kruys A."/>
            <person name="Hutchinson M.I."/>
            <person name="Powell A.J."/>
            <person name="Barry K."/>
            <person name="Miller A.N."/>
            <person name="Grigoriev I.V."/>
            <person name="Debuchy R."/>
            <person name="Gladieux P."/>
            <person name="Thoren M.H."/>
            <person name="Johannesson H."/>
        </authorList>
    </citation>
    <scope>NUCLEOTIDE SEQUENCE</scope>
    <source>
        <strain evidence="1">FGSC 1904</strain>
    </source>
</reference>
<reference evidence="1" key="1">
    <citation type="journal article" date="2023" name="Mol. Phylogenet. Evol.">
        <title>Genome-scale phylogeny and comparative genomics of the fungal order Sordariales.</title>
        <authorList>
            <person name="Hensen N."/>
            <person name="Bonometti L."/>
            <person name="Westerberg I."/>
            <person name="Brannstrom I.O."/>
            <person name="Guillou S."/>
            <person name="Cros-Aarteil S."/>
            <person name="Calhoun S."/>
            <person name="Haridas S."/>
            <person name="Kuo A."/>
            <person name="Mondo S."/>
            <person name="Pangilinan J."/>
            <person name="Riley R."/>
            <person name="LaButti K."/>
            <person name="Andreopoulos B."/>
            <person name="Lipzen A."/>
            <person name="Chen C."/>
            <person name="Yan M."/>
            <person name="Daum C."/>
            <person name="Ng V."/>
            <person name="Clum A."/>
            <person name="Steindorff A."/>
            <person name="Ohm R.A."/>
            <person name="Martin F."/>
            <person name="Silar P."/>
            <person name="Natvig D.O."/>
            <person name="Lalanne C."/>
            <person name="Gautier V."/>
            <person name="Ament-Velasquez S.L."/>
            <person name="Kruys A."/>
            <person name="Hutchinson M.I."/>
            <person name="Powell A.J."/>
            <person name="Barry K."/>
            <person name="Miller A.N."/>
            <person name="Grigoriev I.V."/>
            <person name="Debuchy R."/>
            <person name="Gladieux P."/>
            <person name="Hiltunen Thoren M."/>
            <person name="Johannesson H."/>
        </authorList>
    </citation>
    <scope>NUCLEOTIDE SEQUENCE</scope>
    <source>
        <strain evidence="1">FGSC 1904</strain>
    </source>
</reference>
<protein>
    <submittedName>
        <fullName evidence="1">Uncharacterized protein</fullName>
    </submittedName>
</protein>
<evidence type="ECO:0000313" key="1">
    <source>
        <dbReference type="EMBL" id="KAK3399485.1"/>
    </source>
</evidence>
<gene>
    <name evidence="1" type="ORF">B0T20DRAFT_497805</name>
</gene>